<protein>
    <submittedName>
        <fullName evidence="2">Uncharacterized protein</fullName>
    </submittedName>
</protein>
<sequence>MPKFSVATWLRREMDDATFIAHRRNSADGRVGSSKKVVVVANKERRFSSQQRQQHGHTVTGIQPKKQMPAVDAPPKYEDLAPRVGRPVKSTTCTIL</sequence>
<gene>
    <name evidence="2" type="ORF">MSPICULIGERA_LOCUS22512</name>
</gene>
<keyword evidence="3" id="KW-1185">Reference proteome</keyword>
<evidence type="ECO:0000256" key="1">
    <source>
        <dbReference type="SAM" id="MobiDB-lite"/>
    </source>
</evidence>
<dbReference type="AlphaFoldDB" id="A0AA36DDW9"/>
<dbReference type="EMBL" id="CATQJA010002696">
    <property type="protein sequence ID" value="CAJ0584458.1"/>
    <property type="molecule type" value="Genomic_DNA"/>
</dbReference>
<evidence type="ECO:0000313" key="3">
    <source>
        <dbReference type="Proteomes" id="UP001177023"/>
    </source>
</evidence>
<comment type="caution">
    <text evidence="2">The sequence shown here is derived from an EMBL/GenBank/DDBJ whole genome shotgun (WGS) entry which is preliminary data.</text>
</comment>
<proteinExistence type="predicted"/>
<evidence type="ECO:0000313" key="2">
    <source>
        <dbReference type="EMBL" id="CAJ0584458.1"/>
    </source>
</evidence>
<dbReference type="Proteomes" id="UP001177023">
    <property type="component" value="Unassembled WGS sequence"/>
</dbReference>
<reference evidence="2" key="1">
    <citation type="submission" date="2023-06" db="EMBL/GenBank/DDBJ databases">
        <authorList>
            <person name="Delattre M."/>
        </authorList>
    </citation>
    <scope>NUCLEOTIDE SEQUENCE</scope>
    <source>
        <strain evidence="2">AF72</strain>
    </source>
</reference>
<feature type="non-terminal residue" evidence="2">
    <location>
        <position position="96"/>
    </location>
</feature>
<name>A0AA36DDW9_9BILA</name>
<feature type="compositionally biased region" description="Polar residues" evidence="1">
    <location>
        <begin position="48"/>
        <end position="61"/>
    </location>
</feature>
<feature type="region of interest" description="Disordered" evidence="1">
    <location>
        <begin position="45"/>
        <end position="96"/>
    </location>
</feature>
<organism evidence="2 3">
    <name type="scientific">Mesorhabditis spiculigera</name>
    <dbReference type="NCBI Taxonomy" id="96644"/>
    <lineage>
        <taxon>Eukaryota</taxon>
        <taxon>Metazoa</taxon>
        <taxon>Ecdysozoa</taxon>
        <taxon>Nematoda</taxon>
        <taxon>Chromadorea</taxon>
        <taxon>Rhabditida</taxon>
        <taxon>Rhabditina</taxon>
        <taxon>Rhabditomorpha</taxon>
        <taxon>Rhabditoidea</taxon>
        <taxon>Rhabditidae</taxon>
        <taxon>Mesorhabditinae</taxon>
        <taxon>Mesorhabditis</taxon>
    </lineage>
</organism>
<accession>A0AA36DDW9</accession>